<dbReference type="Proteomes" id="UP000252519">
    <property type="component" value="Unassembled WGS sequence"/>
</dbReference>
<evidence type="ECO:0000313" key="1">
    <source>
        <dbReference type="EMBL" id="RCN47487.1"/>
    </source>
</evidence>
<reference evidence="1 2" key="1">
    <citation type="submission" date="2014-10" db="EMBL/GenBank/DDBJ databases">
        <title>Draft genome of the hookworm Ancylostoma caninum.</title>
        <authorList>
            <person name="Mitreva M."/>
        </authorList>
    </citation>
    <scope>NUCLEOTIDE SEQUENCE [LARGE SCALE GENOMIC DNA]</scope>
    <source>
        <strain evidence="1 2">Baltimore</strain>
    </source>
</reference>
<evidence type="ECO:0000313" key="2">
    <source>
        <dbReference type="Proteomes" id="UP000252519"/>
    </source>
</evidence>
<comment type="caution">
    <text evidence="1">The sequence shown here is derived from an EMBL/GenBank/DDBJ whole genome shotgun (WGS) entry which is preliminary data.</text>
</comment>
<name>A0A368GWW0_ANCCA</name>
<proteinExistence type="predicted"/>
<dbReference type="STRING" id="29170.A0A368GWW0"/>
<dbReference type="AlphaFoldDB" id="A0A368GWW0"/>
<sequence>MYYGLQYDPDFCQVRNPANIWALIQLIEMGLNDSPTAVEPVAIEGPVVDDDAVVVDEKNEVPVIAEVADDGTIDAVVPLEDQDVDPSDSDTGTNVEAVPEEEIQSILDQIQEPAPQLDIDGERIDISIFCGNTWVGLPGAATVAFAQYIIMSFPGKPTVMSLPKEHLHFVIHYQRMCILRSR</sequence>
<organism evidence="1 2">
    <name type="scientific">Ancylostoma caninum</name>
    <name type="common">Dog hookworm</name>
    <dbReference type="NCBI Taxonomy" id="29170"/>
    <lineage>
        <taxon>Eukaryota</taxon>
        <taxon>Metazoa</taxon>
        <taxon>Ecdysozoa</taxon>
        <taxon>Nematoda</taxon>
        <taxon>Chromadorea</taxon>
        <taxon>Rhabditida</taxon>
        <taxon>Rhabditina</taxon>
        <taxon>Rhabditomorpha</taxon>
        <taxon>Strongyloidea</taxon>
        <taxon>Ancylostomatidae</taxon>
        <taxon>Ancylostomatinae</taxon>
        <taxon>Ancylostoma</taxon>
    </lineage>
</organism>
<keyword evidence="2" id="KW-1185">Reference proteome</keyword>
<accession>A0A368GWW0</accession>
<dbReference type="EMBL" id="JOJR01000061">
    <property type="protein sequence ID" value="RCN47487.1"/>
    <property type="molecule type" value="Genomic_DNA"/>
</dbReference>
<protein>
    <submittedName>
        <fullName evidence="1">Uncharacterized protein</fullName>
    </submittedName>
</protein>
<dbReference type="OrthoDB" id="5822078at2759"/>
<gene>
    <name evidence="1" type="ORF">ANCCAN_06384</name>
</gene>